<accession>A0A8R1DLL9</accession>
<evidence type="ECO:0000313" key="2">
    <source>
        <dbReference type="EnsemblMetazoa" id="CJA05447.1"/>
    </source>
</evidence>
<feature type="compositionally biased region" description="Polar residues" evidence="1">
    <location>
        <begin position="85"/>
        <end position="98"/>
    </location>
</feature>
<keyword evidence="3" id="KW-1185">Reference proteome</keyword>
<feature type="compositionally biased region" description="Polar residues" evidence="1">
    <location>
        <begin position="188"/>
        <end position="197"/>
    </location>
</feature>
<dbReference type="EnsemblMetazoa" id="CJA05447.1">
    <property type="protein sequence ID" value="CJA05447.1"/>
    <property type="gene ID" value="WBGene00124651"/>
</dbReference>
<feature type="region of interest" description="Disordered" evidence="1">
    <location>
        <begin position="156"/>
        <end position="241"/>
    </location>
</feature>
<feature type="compositionally biased region" description="Basic and acidic residues" evidence="1">
    <location>
        <begin position="58"/>
        <end position="82"/>
    </location>
</feature>
<feature type="region of interest" description="Disordered" evidence="1">
    <location>
        <begin position="321"/>
        <end position="357"/>
    </location>
</feature>
<evidence type="ECO:0000256" key="1">
    <source>
        <dbReference type="SAM" id="MobiDB-lite"/>
    </source>
</evidence>
<feature type="compositionally biased region" description="Basic and acidic residues" evidence="1">
    <location>
        <begin position="24"/>
        <end position="36"/>
    </location>
</feature>
<feature type="region of interest" description="Disordered" evidence="1">
    <location>
        <begin position="1"/>
        <end position="131"/>
    </location>
</feature>
<dbReference type="Proteomes" id="UP000005237">
    <property type="component" value="Unassembled WGS sequence"/>
</dbReference>
<proteinExistence type="predicted"/>
<dbReference type="AlphaFoldDB" id="A0A8R1DLL9"/>
<name>A0A8R1DLL9_CAEJA</name>
<organism evidence="2 3">
    <name type="scientific">Caenorhabditis japonica</name>
    <dbReference type="NCBI Taxonomy" id="281687"/>
    <lineage>
        <taxon>Eukaryota</taxon>
        <taxon>Metazoa</taxon>
        <taxon>Ecdysozoa</taxon>
        <taxon>Nematoda</taxon>
        <taxon>Chromadorea</taxon>
        <taxon>Rhabditida</taxon>
        <taxon>Rhabditina</taxon>
        <taxon>Rhabditomorpha</taxon>
        <taxon>Rhabditoidea</taxon>
        <taxon>Rhabditidae</taxon>
        <taxon>Peloderinae</taxon>
        <taxon>Caenorhabditis</taxon>
    </lineage>
</organism>
<protein>
    <submittedName>
        <fullName evidence="2">Uncharacterized protein</fullName>
    </submittedName>
</protein>
<evidence type="ECO:0000313" key="3">
    <source>
        <dbReference type="Proteomes" id="UP000005237"/>
    </source>
</evidence>
<reference evidence="2" key="2">
    <citation type="submission" date="2022-06" db="UniProtKB">
        <authorList>
            <consortium name="EnsemblMetazoa"/>
        </authorList>
    </citation>
    <scope>IDENTIFICATION</scope>
    <source>
        <strain evidence="2">DF5081</strain>
    </source>
</reference>
<feature type="compositionally biased region" description="Polar residues" evidence="1">
    <location>
        <begin position="321"/>
        <end position="347"/>
    </location>
</feature>
<reference evidence="3" key="1">
    <citation type="submission" date="2010-08" db="EMBL/GenBank/DDBJ databases">
        <authorList>
            <consortium name="Caenorhabditis japonica Sequencing Consortium"/>
            <person name="Wilson R.K."/>
        </authorList>
    </citation>
    <scope>NUCLEOTIDE SEQUENCE [LARGE SCALE GENOMIC DNA]</scope>
    <source>
        <strain evidence="3">DF5081</strain>
    </source>
</reference>
<sequence>MQKTITDMVQKQVEKEKSMKRRERSLLKSLTRERSTDSAQETVEVKQEPVNFFEDIEVDKPSTSKSESQEASEKHETSEVREVSVASTSCVTTMQKTPKPSKKRDEPREKRKYTKSAKKAPPVQNGKIEPPVIEVEKVIVKPAATNIEVHQIKVELQEEVRHTSPSCSQAEPKTGSEKDLSSASASSETAPQPSTQDSVEKLPPTPENKETTPPPKPIEENVKKFTPPHKNGQTVVSPPTHAPPVAVTATASFEESILRHLPERIVKKINQPFRADYNLLLAHKKMTGIDPIVAEAEAVLLPQDWDRQRVMKGLGCNQYVSPATSRQSAETDLSSEANRSFETSMNDSSSSPPKSCQIPDYMIHRDAPQKIFIVANGYPAYFEEFPRRIQK</sequence>